<keyword evidence="1" id="KW-0812">Transmembrane</keyword>
<feature type="transmembrane region" description="Helical" evidence="1">
    <location>
        <begin position="91"/>
        <end position="112"/>
    </location>
</feature>
<feature type="transmembrane region" description="Helical" evidence="1">
    <location>
        <begin position="118"/>
        <end position="141"/>
    </location>
</feature>
<dbReference type="RefSeq" id="WP_070989506.1">
    <property type="nucleotide sequence ID" value="NZ_CBCSHD010000016.1"/>
</dbReference>
<keyword evidence="1" id="KW-1133">Transmembrane helix</keyword>
<evidence type="ECO:0000256" key="1">
    <source>
        <dbReference type="SAM" id="Phobius"/>
    </source>
</evidence>
<gene>
    <name evidence="3" type="ORF">BIW53_00265</name>
</gene>
<name>A0A1S1N9F0_9GAMM</name>
<dbReference type="OrthoDB" id="9814483at2"/>
<dbReference type="AlphaFoldDB" id="A0A1S1N9F0"/>
<dbReference type="Pfam" id="PF09335">
    <property type="entry name" value="VTT_dom"/>
    <property type="match status" value="1"/>
</dbReference>
<evidence type="ECO:0000259" key="2">
    <source>
        <dbReference type="Pfam" id="PF09335"/>
    </source>
</evidence>
<dbReference type="PANTHER" id="PTHR42709">
    <property type="entry name" value="ALKALINE PHOSPHATASE LIKE PROTEIN"/>
    <property type="match status" value="1"/>
</dbReference>
<evidence type="ECO:0000313" key="3">
    <source>
        <dbReference type="EMBL" id="OHU97997.1"/>
    </source>
</evidence>
<keyword evidence="4" id="KW-1185">Reference proteome</keyword>
<protein>
    <recommendedName>
        <fullName evidence="2">VTT domain-containing protein</fullName>
    </recommendedName>
</protein>
<dbReference type="Proteomes" id="UP000180253">
    <property type="component" value="Unassembled WGS sequence"/>
</dbReference>
<comment type="caution">
    <text evidence="3">The sequence shown here is derived from an EMBL/GenBank/DDBJ whole genome shotgun (WGS) entry which is preliminary data.</text>
</comment>
<dbReference type="PANTHER" id="PTHR42709:SF4">
    <property type="entry name" value="INNER MEMBRANE PROTEIN YQAA"/>
    <property type="match status" value="1"/>
</dbReference>
<feature type="domain" description="VTT" evidence="2">
    <location>
        <begin position="28"/>
        <end position="137"/>
    </location>
</feature>
<dbReference type="InterPro" id="IPR051311">
    <property type="entry name" value="DedA_domain"/>
</dbReference>
<keyword evidence="1" id="KW-0472">Membrane</keyword>
<evidence type="ECO:0000313" key="4">
    <source>
        <dbReference type="Proteomes" id="UP000180253"/>
    </source>
</evidence>
<accession>A0A1S1N9F0</accession>
<sequence length="145" mass="15907">MWIYSGLFISAVSSATLLPGSSEVLLSGLAMTENVQLVVLWIVATLGNVLGSCINYWLGINLVRFENAKWFPVSSHQLSQARLHFARYGTYSLLFAWVPVIGDPLTLLAGVFKVPKRLFIPLVLVGKGLRYAVVIVLAVGVEQLF</sequence>
<dbReference type="InterPro" id="IPR032816">
    <property type="entry name" value="VTT_dom"/>
</dbReference>
<dbReference type="STRING" id="327939.BIW53_00265"/>
<organism evidence="3 4">
    <name type="scientific">Pseudoalteromonas byunsanensis</name>
    <dbReference type="NCBI Taxonomy" id="327939"/>
    <lineage>
        <taxon>Bacteria</taxon>
        <taxon>Pseudomonadati</taxon>
        <taxon>Pseudomonadota</taxon>
        <taxon>Gammaproteobacteria</taxon>
        <taxon>Alteromonadales</taxon>
        <taxon>Pseudoalteromonadaceae</taxon>
        <taxon>Pseudoalteromonas</taxon>
    </lineage>
</organism>
<reference evidence="3 4" key="1">
    <citation type="submission" date="2016-10" db="EMBL/GenBank/DDBJ databases">
        <title>Pseudoalteromonas amylolytica sp. nov., isolated from the surface seawater.</title>
        <authorList>
            <person name="Wu Y.-H."/>
            <person name="Cheng H."/>
            <person name="Jin X.-B."/>
            <person name="Wang C.-S."/>
            <person name="Xu X.-W."/>
        </authorList>
    </citation>
    <scope>NUCLEOTIDE SEQUENCE [LARGE SCALE GENOMIC DNA]</scope>
    <source>
        <strain evidence="3 4">JCM 12483</strain>
    </source>
</reference>
<dbReference type="GO" id="GO:0005886">
    <property type="term" value="C:plasma membrane"/>
    <property type="evidence" value="ECO:0007669"/>
    <property type="project" value="UniProtKB-ARBA"/>
</dbReference>
<proteinExistence type="predicted"/>
<dbReference type="EMBL" id="MNAN01000006">
    <property type="protein sequence ID" value="OHU97997.1"/>
    <property type="molecule type" value="Genomic_DNA"/>
</dbReference>
<feature type="transmembrane region" description="Helical" evidence="1">
    <location>
        <begin position="38"/>
        <end position="58"/>
    </location>
</feature>